<reference evidence="1" key="2">
    <citation type="journal article" date="2014" name="ISME J.">
        <title>Microbial stratification in low pH oxic and suboxic macroscopic growths along an acid mine drainage.</title>
        <authorList>
            <person name="Mendez-Garcia C."/>
            <person name="Mesa V."/>
            <person name="Sprenger R.R."/>
            <person name="Richter M."/>
            <person name="Diez M.S."/>
            <person name="Solano J."/>
            <person name="Bargiela R."/>
            <person name="Golyshina O.V."/>
            <person name="Manteca A."/>
            <person name="Ramos J.L."/>
            <person name="Gallego J.R."/>
            <person name="Llorente I."/>
            <person name="Martins Dos Santos V.A."/>
            <person name="Jensen O.N."/>
            <person name="Pelaez A.I."/>
            <person name="Sanchez J."/>
            <person name="Ferrer M."/>
        </authorList>
    </citation>
    <scope>NUCLEOTIDE SEQUENCE</scope>
</reference>
<dbReference type="SUPFAM" id="SSF46689">
    <property type="entry name" value="Homeodomain-like"/>
    <property type="match status" value="1"/>
</dbReference>
<dbReference type="Pfam" id="PF13565">
    <property type="entry name" value="HTH_32"/>
    <property type="match status" value="1"/>
</dbReference>
<gene>
    <name evidence="1" type="ORF">B1A_03882</name>
</gene>
<evidence type="ECO:0000313" key="1">
    <source>
        <dbReference type="EMBL" id="EQD75633.1"/>
    </source>
</evidence>
<comment type="caution">
    <text evidence="1">The sequence shown here is derived from an EMBL/GenBank/DDBJ whole genome shotgun (WGS) entry which is preliminary data.</text>
</comment>
<sequence length="96" mass="11039">MKEEQKRGKVLQRLIFINDLYNGKSVPEASKDVGVVKAIAYEWLRRWNESGYEGLIPRFSGGKPGKLSKDQKEELKSLLKAKDLWYLGDIVDLNKN</sequence>
<feature type="non-terminal residue" evidence="1">
    <location>
        <position position="96"/>
    </location>
</feature>
<organism evidence="1">
    <name type="scientific">mine drainage metagenome</name>
    <dbReference type="NCBI Taxonomy" id="410659"/>
    <lineage>
        <taxon>unclassified sequences</taxon>
        <taxon>metagenomes</taxon>
        <taxon>ecological metagenomes</taxon>
    </lineage>
</organism>
<accession>T1C473</accession>
<dbReference type="EMBL" id="AUZX01002836">
    <property type="protein sequence ID" value="EQD75633.1"/>
    <property type="molecule type" value="Genomic_DNA"/>
</dbReference>
<protein>
    <submittedName>
        <fullName evidence="1">ISA1083-3 transposase</fullName>
    </submittedName>
</protein>
<name>T1C473_9ZZZZ</name>
<proteinExistence type="predicted"/>
<dbReference type="InterPro" id="IPR009057">
    <property type="entry name" value="Homeodomain-like_sf"/>
</dbReference>
<reference evidence="1" key="1">
    <citation type="submission" date="2013-08" db="EMBL/GenBank/DDBJ databases">
        <authorList>
            <person name="Mendez C."/>
            <person name="Richter M."/>
            <person name="Ferrer M."/>
            <person name="Sanchez J."/>
        </authorList>
    </citation>
    <scope>NUCLEOTIDE SEQUENCE</scope>
</reference>
<dbReference type="AlphaFoldDB" id="T1C473"/>